<comment type="caution">
    <text evidence="1">The sequence shown here is derived from an EMBL/GenBank/DDBJ whole genome shotgun (WGS) entry which is preliminary data.</text>
</comment>
<evidence type="ECO:0000313" key="1">
    <source>
        <dbReference type="EMBL" id="KKK47867.1"/>
    </source>
</evidence>
<protein>
    <submittedName>
        <fullName evidence="1">Uncharacterized protein</fullName>
    </submittedName>
</protein>
<proteinExistence type="predicted"/>
<sequence>VAVAFMFMRTPARYKPAHPENADKVSPYLTNYLAPEIYNNVQLDAPFDLIITEEGLNDIIARDIWPQKAGGDNFYAPSVAFENGTIYLMGKVNYSRLPVVMTIVARAKLNPDGKIQINIETIKAGIVDITPFAMGRAEGILTDRVKDAGDRSWLADLSDALMKNAPIDPIFTVSAHKRQVRLTAIKIQEDVLTLTLKPQ</sequence>
<feature type="non-terminal residue" evidence="1">
    <location>
        <position position="1"/>
    </location>
</feature>
<name>A0A0F8VU93_9ZZZZ</name>
<organism evidence="1">
    <name type="scientific">marine sediment metagenome</name>
    <dbReference type="NCBI Taxonomy" id="412755"/>
    <lineage>
        <taxon>unclassified sequences</taxon>
        <taxon>metagenomes</taxon>
        <taxon>ecological metagenomes</taxon>
    </lineage>
</organism>
<dbReference type="EMBL" id="LAZR01069355">
    <property type="protein sequence ID" value="KKK47867.1"/>
    <property type="molecule type" value="Genomic_DNA"/>
</dbReference>
<accession>A0A0F8VU93</accession>
<dbReference type="AlphaFoldDB" id="A0A0F8VU93"/>
<reference evidence="1" key="1">
    <citation type="journal article" date="2015" name="Nature">
        <title>Complex archaea that bridge the gap between prokaryotes and eukaryotes.</title>
        <authorList>
            <person name="Spang A."/>
            <person name="Saw J.H."/>
            <person name="Jorgensen S.L."/>
            <person name="Zaremba-Niedzwiedzka K."/>
            <person name="Martijn J."/>
            <person name="Lind A.E."/>
            <person name="van Eijk R."/>
            <person name="Schleper C."/>
            <person name="Guy L."/>
            <person name="Ettema T.J."/>
        </authorList>
    </citation>
    <scope>NUCLEOTIDE SEQUENCE</scope>
</reference>
<gene>
    <name evidence="1" type="ORF">LCGC14_3150850</name>
</gene>